<dbReference type="GO" id="GO:0006450">
    <property type="term" value="P:regulation of translational fidelity"/>
    <property type="evidence" value="ECO:0007669"/>
    <property type="project" value="TreeGrafter"/>
</dbReference>
<proteinExistence type="inferred from homology"/>
<comment type="subcellular location">
    <subcellularLocation>
        <location evidence="1">Cytoplasm</location>
    </subcellularLocation>
</comment>
<dbReference type="PANTHER" id="PTHR17490">
    <property type="entry name" value="SUA5"/>
    <property type="match status" value="1"/>
</dbReference>
<dbReference type="PROSITE" id="PS51163">
    <property type="entry name" value="YRDC"/>
    <property type="match status" value="1"/>
</dbReference>
<dbReference type="STRING" id="639282.DEFDS_1190"/>
<dbReference type="GO" id="GO:0000049">
    <property type="term" value="F:tRNA binding"/>
    <property type="evidence" value="ECO:0007669"/>
    <property type="project" value="TreeGrafter"/>
</dbReference>
<dbReference type="InterPro" id="IPR050156">
    <property type="entry name" value="TC-AMP_synthase_SUA5"/>
</dbReference>
<dbReference type="GO" id="GO:0005737">
    <property type="term" value="C:cytoplasm"/>
    <property type="evidence" value="ECO:0007669"/>
    <property type="project" value="UniProtKB-SubCell"/>
</dbReference>
<dbReference type="SUPFAM" id="SSF55821">
    <property type="entry name" value="YrdC/RibB"/>
    <property type="match status" value="1"/>
</dbReference>
<evidence type="ECO:0000259" key="12">
    <source>
        <dbReference type="PROSITE" id="PS51163"/>
    </source>
</evidence>
<dbReference type="PANTHER" id="PTHR17490:SF16">
    <property type="entry name" value="THREONYLCARBAMOYL-AMP SYNTHASE"/>
    <property type="match status" value="1"/>
</dbReference>
<evidence type="ECO:0000256" key="6">
    <source>
        <dbReference type="ARBA" id="ARBA00022694"/>
    </source>
</evidence>
<dbReference type="GO" id="GO:0003725">
    <property type="term" value="F:double-stranded RNA binding"/>
    <property type="evidence" value="ECO:0007669"/>
    <property type="project" value="InterPro"/>
</dbReference>
<dbReference type="Pfam" id="PF01300">
    <property type="entry name" value="Sua5_yciO_yrdC"/>
    <property type="match status" value="1"/>
</dbReference>
<evidence type="ECO:0000256" key="10">
    <source>
        <dbReference type="ARBA" id="ARBA00029774"/>
    </source>
</evidence>
<dbReference type="KEGG" id="ddf:DEFDS_1190"/>
<dbReference type="Proteomes" id="UP000001520">
    <property type="component" value="Chromosome"/>
</dbReference>
<dbReference type="EMBL" id="AP011529">
    <property type="protein sequence ID" value="BAI80659.1"/>
    <property type="molecule type" value="Genomic_DNA"/>
</dbReference>
<evidence type="ECO:0000256" key="8">
    <source>
        <dbReference type="ARBA" id="ARBA00022741"/>
    </source>
</evidence>
<dbReference type="NCBIfam" id="TIGR00057">
    <property type="entry name" value="L-threonylcarbamoyladenylate synthase"/>
    <property type="match status" value="1"/>
</dbReference>
<evidence type="ECO:0000256" key="11">
    <source>
        <dbReference type="ARBA" id="ARBA00048366"/>
    </source>
</evidence>
<keyword evidence="6" id="KW-0819">tRNA processing</keyword>
<dbReference type="GO" id="GO:0008033">
    <property type="term" value="P:tRNA processing"/>
    <property type="evidence" value="ECO:0007669"/>
    <property type="project" value="UniProtKB-KW"/>
</dbReference>
<keyword evidence="4" id="KW-0963">Cytoplasm</keyword>
<keyword evidence="8" id="KW-0547">Nucleotide-binding</keyword>
<dbReference type="OrthoDB" id="9814580at2"/>
<evidence type="ECO:0000256" key="2">
    <source>
        <dbReference type="ARBA" id="ARBA00007663"/>
    </source>
</evidence>
<dbReference type="eggNOG" id="COG0009">
    <property type="taxonomic scope" value="Bacteria"/>
</dbReference>
<evidence type="ECO:0000256" key="7">
    <source>
        <dbReference type="ARBA" id="ARBA00022695"/>
    </source>
</evidence>
<organism evidence="13 14">
    <name type="scientific">Deferribacter desulfuricans (strain DSM 14783 / JCM 11476 / NBRC 101012 / SSM1)</name>
    <dbReference type="NCBI Taxonomy" id="639282"/>
    <lineage>
        <taxon>Bacteria</taxon>
        <taxon>Pseudomonadati</taxon>
        <taxon>Deferribacterota</taxon>
        <taxon>Deferribacteres</taxon>
        <taxon>Deferribacterales</taxon>
        <taxon>Deferribacteraceae</taxon>
        <taxon>Deferribacter</taxon>
    </lineage>
</organism>
<dbReference type="Gene3D" id="3.90.870.10">
    <property type="entry name" value="DHBP synthase"/>
    <property type="match status" value="1"/>
</dbReference>
<dbReference type="EC" id="2.7.7.87" evidence="3"/>
<keyword evidence="7" id="KW-0548">Nucleotidyltransferase</keyword>
<name>D3PDI6_DEFDS</name>
<dbReference type="HOGENOM" id="CLU_031397_3_1_0"/>
<dbReference type="GO" id="GO:0005524">
    <property type="term" value="F:ATP binding"/>
    <property type="evidence" value="ECO:0007669"/>
    <property type="project" value="UniProtKB-KW"/>
</dbReference>
<keyword evidence="14" id="KW-1185">Reference proteome</keyword>
<keyword evidence="9" id="KW-0067">ATP-binding</keyword>
<sequence length="203" mass="23494">MIIYKETTQNFIKLINLSNKNNQPFIYPTDTIYGIGASYLNEEANNKIYEIKKRDKGKTFITLIGSVKQLYDLIDRSFFTNTHEKIINRFWPGSFTFIFFANKKLPNYLIQDGKIAVRLPSRKILSEAIKNTQPITSTSVNISDKKNLNDLKSIYKYFNKNIKYILAGNTSSHIPSSIIDISDIDNINVIRNPNNINFKELIR</sequence>
<evidence type="ECO:0000256" key="1">
    <source>
        <dbReference type="ARBA" id="ARBA00004496"/>
    </source>
</evidence>
<evidence type="ECO:0000256" key="4">
    <source>
        <dbReference type="ARBA" id="ARBA00022490"/>
    </source>
</evidence>
<accession>D3PDI6</accession>
<gene>
    <name evidence="13" type="ordered locus">DEFDS_1190</name>
</gene>
<evidence type="ECO:0000313" key="13">
    <source>
        <dbReference type="EMBL" id="BAI80659.1"/>
    </source>
</evidence>
<dbReference type="InterPro" id="IPR006070">
    <property type="entry name" value="Sua5-like_dom"/>
</dbReference>
<protein>
    <recommendedName>
        <fullName evidence="10">L-threonylcarbamoyladenylate synthase</fullName>
        <ecNumber evidence="3">2.7.7.87</ecNumber>
    </recommendedName>
    <alternativeName>
        <fullName evidence="10">L-threonylcarbamoyladenylate synthase</fullName>
    </alternativeName>
</protein>
<dbReference type="RefSeq" id="WP_013007906.1">
    <property type="nucleotide sequence ID" value="NC_013939.1"/>
</dbReference>
<evidence type="ECO:0000256" key="3">
    <source>
        <dbReference type="ARBA" id="ARBA00012584"/>
    </source>
</evidence>
<comment type="similarity">
    <text evidence="2">Belongs to the SUA5 family.</text>
</comment>
<evidence type="ECO:0000256" key="9">
    <source>
        <dbReference type="ARBA" id="ARBA00022840"/>
    </source>
</evidence>
<evidence type="ECO:0000313" key="14">
    <source>
        <dbReference type="Proteomes" id="UP000001520"/>
    </source>
</evidence>
<dbReference type="InterPro" id="IPR017945">
    <property type="entry name" value="DHBP_synth_RibB-like_a/b_dom"/>
</dbReference>
<keyword evidence="5" id="KW-0808">Transferase</keyword>
<evidence type="ECO:0000256" key="5">
    <source>
        <dbReference type="ARBA" id="ARBA00022679"/>
    </source>
</evidence>
<comment type="catalytic activity">
    <reaction evidence="11">
        <text>L-threonine + hydrogencarbonate + ATP = L-threonylcarbamoyladenylate + diphosphate + H2O</text>
        <dbReference type="Rhea" id="RHEA:36407"/>
        <dbReference type="ChEBI" id="CHEBI:15377"/>
        <dbReference type="ChEBI" id="CHEBI:17544"/>
        <dbReference type="ChEBI" id="CHEBI:30616"/>
        <dbReference type="ChEBI" id="CHEBI:33019"/>
        <dbReference type="ChEBI" id="CHEBI:57926"/>
        <dbReference type="ChEBI" id="CHEBI:73682"/>
        <dbReference type="EC" id="2.7.7.87"/>
    </reaction>
</comment>
<dbReference type="AlphaFoldDB" id="D3PDI6"/>
<reference evidence="13 14" key="1">
    <citation type="journal article" date="2010" name="DNA Res.">
        <title>Bacterial lifestyle in a deep-sea hydrothermal vent chimney revealed by the genome sequence of the thermophilic bacterium Deferribacter desulfuricans SSM1.</title>
        <authorList>
            <person name="Takaki Y."/>
            <person name="Shimamura S."/>
            <person name="Nakagawa S."/>
            <person name="Fukuhara Y."/>
            <person name="Horikawa H."/>
            <person name="Ankai A."/>
            <person name="Harada T."/>
            <person name="Hosoyama A."/>
            <person name="Oguchi A."/>
            <person name="Fukui S."/>
            <person name="Fujita N."/>
            <person name="Takami H."/>
            <person name="Takai K."/>
        </authorList>
    </citation>
    <scope>NUCLEOTIDE SEQUENCE [LARGE SCALE GENOMIC DNA]</scope>
    <source>
        <strain evidence="14">DSM 14783 / JCM 11476 / NBRC 101012 / SSM1</strain>
    </source>
</reference>
<dbReference type="GO" id="GO:0061710">
    <property type="term" value="F:L-threonylcarbamoyladenylate synthase"/>
    <property type="evidence" value="ECO:0007669"/>
    <property type="project" value="UniProtKB-EC"/>
</dbReference>
<feature type="domain" description="YrdC-like" evidence="12">
    <location>
        <begin position="8"/>
        <end position="195"/>
    </location>
</feature>